<dbReference type="AlphaFoldDB" id="A0A0C9WUT9"/>
<accession>A0A0C9WUT9</accession>
<name>A0A0C9WUT9_9AGAR</name>
<feature type="transmembrane region" description="Helical" evidence="2">
    <location>
        <begin position="66"/>
        <end position="87"/>
    </location>
</feature>
<feature type="compositionally biased region" description="Polar residues" evidence="1">
    <location>
        <begin position="356"/>
        <end position="377"/>
    </location>
</feature>
<feature type="transmembrane region" description="Helical" evidence="2">
    <location>
        <begin position="129"/>
        <end position="150"/>
    </location>
</feature>
<evidence type="ECO:0000256" key="1">
    <source>
        <dbReference type="SAM" id="MobiDB-lite"/>
    </source>
</evidence>
<organism evidence="3 4">
    <name type="scientific">Laccaria amethystina LaAM-08-1</name>
    <dbReference type="NCBI Taxonomy" id="1095629"/>
    <lineage>
        <taxon>Eukaryota</taxon>
        <taxon>Fungi</taxon>
        <taxon>Dikarya</taxon>
        <taxon>Basidiomycota</taxon>
        <taxon>Agaricomycotina</taxon>
        <taxon>Agaricomycetes</taxon>
        <taxon>Agaricomycetidae</taxon>
        <taxon>Agaricales</taxon>
        <taxon>Agaricineae</taxon>
        <taxon>Hydnangiaceae</taxon>
        <taxon>Laccaria</taxon>
    </lineage>
</organism>
<feature type="region of interest" description="Disordered" evidence="1">
    <location>
        <begin position="356"/>
        <end position="418"/>
    </location>
</feature>
<feature type="transmembrane region" description="Helical" evidence="2">
    <location>
        <begin position="170"/>
        <end position="194"/>
    </location>
</feature>
<dbReference type="EMBL" id="KN838585">
    <property type="protein sequence ID" value="KIK03025.1"/>
    <property type="molecule type" value="Genomic_DNA"/>
</dbReference>
<keyword evidence="2" id="KW-0812">Transmembrane</keyword>
<proteinExistence type="predicted"/>
<feature type="transmembrane region" description="Helical" evidence="2">
    <location>
        <begin position="256"/>
        <end position="277"/>
    </location>
</feature>
<feature type="transmembrane region" description="Helical" evidence="2">
    <location>
        <begin position="224"/>
        <end position="244"/>
    </location>
</feature>
<reference evidence="3 4" key="1">
    <citation type="submission" date="2014-04" db="EMBL/GenBank/DDBJ databases">
        <authorList>
            <consortium name="DOE Joint Genome Institute"/>
            <person name="Kuo A."/>
            <person name="Kohler A."/>
            <person name="Nagy L.G."/>
            <person name="Floudas D."/>
            <person name="Copeland A."/>
            <person name="Barry K.W."/>
            <person name="Cichocki N."/>
            <person name="Veneault-Fourrey C."/>
            <person name="LaButti K."/>
            <person name="Lindquist E.A."/>
            <person name="Lipzen A."/>
            <person name="Lundell T."/>
            <person name="Morin E."/>
            <person name="Murat C."/>
            <person name="Sun H."/>
            <person name="Tunlid A."/>
            <person name="Henrissat B."/>
            <person name="Grigoriev I.V."/>
            <person name="Hibbett D.S."/>
            <person name="Martin F."/>
            <person name="Nordberg H.P."/>
            <person name="Cantor M.N."/>
            <person name="Hua S.X."/>
        </authorList>
    </citation>
    <scope>NUCLEOTIDE SEQUENCE [LARGE SCALE GENOMIC DNA]</scope>
    <source>
        <strain evidence="3 4">LaAM-08-1</strain>
    </source>
</reference>
<feature type="transmembrane region" description="Helical" evidence="2">
    <location>
        <begin position="93"/>
        <end position="117"/>
    </location>
</feature>
<keyword evidence="4" id="KW-1185">Reference proteome</keyword>
<dbReference type="HOGENOM" id="CLU_054418_0_0_1"/>
<reference evidence="4" key="2">
    <citation type="submission" date="2015-01" db="EMBL/GenBank/DDBJ databases">
        <title>Evolutionary Origins and Diversification of the Mycorrhizal Mutualists.</title>
        <authorList>
            <consortium name="DOE Joint Genome Institute"/>
            <consortium name="Mycorrhizal Genomics Consortium"/>
            <person name="Kohler A."/>
            <person name="Kuo A."/>
            <person name="Nagy L.G."/>
            <person name="Floudas D."/>
            <person name="Copeland A."/>
            <person name="Barry K.W."/>
            <person name="Cichocki N."/>
            <person name="Veneault-Fourrey C."/>
            <person name="LaButti K."/>
            <person name="Lindquist E.A."/>
            <person name="Lipzen A."/>
            <person name="Lundell T."/>
            <person name="Morin E."/>
            <person name="Murat C."/>
            <person name="Riley R."/>
            <person name="Ohm R."/>
            <person name="Sun H."/>
            <person name="Tunlid A."/>
            <person name="Henrissat B."/>
            <person name="Grigoriev I.V."/>
            <person name="Hibbett D.S."/>
            <person name="Martin F."/>
        </authorList>
    </citation>
    <scope>NUCLEOTIDE SEQUENCE [LARGE SCALE GENOMIC DNA]</scope>
    <source>
        <strain evidence="4">LaAM-08-1</strain>
    </source>
</reference>
<keyword evidence="2" id="KW-0472">Membrane</keyword>
<evidence type="ECO:0000313" key="3">
    <source>
        <dbReference type="EMBL" id="KIK03025.1"/>
    </source>
</evidence>
<protein>
    <submittedName>
        <fullName evidence="3">Uncharacterized protein</fullName>
    </submittedName>
</protein>
<dbReference type="OrthoDB" id="5427664at2759"/>
<dbReference type="Proteomes" id="UP000054477">
    <property type="component" value="Unassembled WGS sequence"/>
</dbReference>
<gene>
    <name evidence="3" type="ORF">K443DRAFT_5746</name>
</gene>
<feature type="compositionally biased region" description="Basic and acidic residues" evidence="1">
    <location>
        <begin position="397"/>
        <end position="418"/>
    </location>
</feature>
<feature type="transmembrane region" description="Helical" evidence="2">
    <location>
        <begin position="41"/>
        <end position="59"/>
    </location>
</feature>
<evidence type="ECO:0000256" key="2">
    <source>
        <dbReference type="SAM" id="Phobius"/>
    </source>
</evidence>
<sequence>MSTAGNATVCHGIIEDLDITGVGVRSTFYVTSMLLGQLTNFLGKSTIINGFYLVVNACIPGCDVRGPFWTLDFTSLALLVSALIQTVNKTISFYNAILVIFLCFLHSFSSLFVLNILHWVHRKKMDAILSLISLLQLLVLYMFTILVLGLPNSFGSQPECNSRVDVTLLLIFWATMIVILVFLDHTTTSVRYILGRFKRTRHIISIISINGELQTFFRDHEWKVGLPLFVAVWVSMVVSIEKAILNNSIIHDGPRFTASFGQIFPVVTIGIPISSIYSDVRAWLRRRTVKETPPMAAQDTQSMSAVVYDNDAYLAPTLALPPVDTEITASTIMMPPGDETEKPLDIMFGEVHMQTHSNTTSTLPPASVTEITTSTTPPGDEQDPTLDVIGSGQTDEVDVRAPDSETKTPEDKVPTTPN</sequence>
<keyword evidence="2" id="KW-1133">Transmembrane helix</keyword>
<evidence type="ECO:0000313" key="4">
    <source>
        <dbReference type="Proteomes" id="UP000054477"/>
    </source>
</evidence>